<sequence length="53" mass="6072">MVASVFQDPRAQATSAVQSALKMIKGEPVETDVWVPFQLIRPEQLTVFEQYYK</sequence>
<dbReference type="Gene3D" id="3.40.50.2300">
    <property type="match status" value="1"/>
</dbReference>
<accession>A0A3M3RWA9</accession>
<reference evidence="1 2" key="1">
    <citation type="submission" date="2018-08" db="EMBL/GenBank/DDBJ databases">
        <title>Recombination of ecologically and evolutionarily significant loci maintains genetic cohesion in the Pseudomonas syringae species complex.</title>
        <authorList>
            <person name="Dillon M."/>
            <person name="Thakur S."/>
            <person name="Almeida R.N.D."/>
            <person name="Weir B.S."/>
            <person name="Guttman D.S."/>
        </authorList>
    </citation>
    <scope>NUCLEOTIDE SEQUENCE [LARGE SCALE GENOMIC DNA]</scope>
    <source>
        <strain evidence="1 2">ICMP 15203</strain>
    </source>
</reference>
<protein>
    <submittedName>
        <fullName evidence="1">Sugar ABC transporter periplasmic sugar-binding protein</fullName>
    </submittedName>
</protein>
<gene>
    <name evidence="1" type="ORF">ALQ51_04827</name>
</gene>
<dbReference type="EMBL" id="RBPJ01000084">
    <property type="protein sequence ID" value="RMO00693.1"/>
    <property type="molecule type" value="Genomic_DNA"/>
</dbReference>
<dbReference type="Proteomes" id="UP000270524">
    <property type="component" value="Unassembled WGS sequence"/>
</dbReference>
<dbReference type="AlphaFoldDB" id="A0A3M3RWA9"/>
<comment type="caution">
    <text evidence="1">The sequence shown here is derived from an EMBL/GenBank/DDBJ whole genome shotgun (WGS) entry which is preliminary data.</text>
</comment>
<name>A0A3M3RWA9_PSECA</name>
<dbReference type="SUPFAM" id="SSF53822">
    <property type="entry name" value="Periplasmic binding protein-like I"/>
    <property type="match status" value="1"/>
</dbReference>
<dbReference type="InterPro" id="IPR028082">
    <property type="entry name" value="Peripla_BP_I"/>
</dbReference>
<organism evidence="1 2">
    <name type="scientific">Pseudomonas cannabina</name>
    <dbReference type="NCBI Taxonomy" id="86840"/>
    <lineage>
        <taxon>Bacteria</taxon>
        <taxon>Pseudomonadati</taxon>
        <taxon>Pseudomonadota</taxon>
        <taxon>Gammaproteobacteria</taxon>
        <taxon>Pseudomonadales</taxon>
        <taxon>Pseudomonadaceae</taxon>
        <taxon>Pseudomonas</taxon>
    </lineage>
</organism>
<evidence type="ECO:0000313" key="1">
    <source>
        <dbReference type="EMBL" id="RMO00693.1"/>
    </source>
</evidence>
<evidence type="ECO:0000313" key="2">
    <source>
        <dbReference type="Proteomes" id="UP000270524"/>
    </source>
</evidence>
<proteinExistence type="predicted"/>